<evidence type="ECO:0000256" key="7">
    <source>
        <dbReference type="SAM" id="SignalP"/>
    </source>
</evidence>
<dbReference type="InterPro" id="IPR013785">
    <property type="entry name" value="Aldolase_TIM"/>
</dbReference>
<keyword evidence="6" id="KW-0411">Iron-sulfur</keyword>
<dbReference type="PROSITE" id="PS51318">
    <property type="entry name" value="TAT"/>
    <property type="match status" value="1"/>
</dbReference>
<feature type="signal peptide" evidence="7">
    <location>
        <begin position="1"/>
        <end position="37"/>
    </location>
</feature>
<evidence type="ECO:0000313" key="9">
    <source>
        <dbReference type="EMBL" id="HHS29052.1"/>
    </source>
</evidence>
<dbReference type="SUPFAM" id="SSF102114">
    <property type="entry name" value="Radical SAM enzymes"/>
    <property type="match status" value="1"/>
</dbReference>
<comment type="cofactor">
    <cofactor evidence="1">
        <name>[4Fe-4S] cluster</name>
        <dbReference type="ChEBI" id="CHEBI:49883"/>
    </cofactor>
</comment>
<keyword evidence="2" id="KW-0004">4Fe-4S</keyword>
<evidence type="ECO:0000259" key="8">
    <source>
        <dbReference type="PROSITE" id="PS51918"/>
    </source>
</evidence>
<evidence type="ECO:0000256" key="1">
    <source>
        <dbReference type="ARBA" id="ARBA00001966"/>
    </source>
</evidence>
<dbReference type="PANTHER" id="PTHR30352">
    <property type="entry name" value="PYRUVATE FORMATE-LYASE-ACTIVATING ENZYME"/>
    <property type="match status" value="1"/>
</dbReference>
<evidence type="ECO:0000256" key="4">
    <source>
        <dbReference type="ARBA" id="ARBA00022723"/>
    </source>
</evidence>
<keyword evidence="4" id="KW-0479">Metal-binding</keyword>
<dbReference type="InterPro" id="IPR034457">
    <property type="entry name" value="Organic_radical-activating"/>
</dbReference>
<dbReference type="InterPro" id="IPR006311">
    <property type="entry name" value="TAT_signal"/>
</dbReference>
<dbReference type="PANTHER" id="PTHR30352:SF5">
    <property type="entry name" value="PYRUVATE FORMATE-LYASE 1-ACTIVATING ENZYME"/>
    <property type="match status" value="1"/>
</dbReference>
<dbReference type="Gene3D" id="3.20.20.70">
    <property type="entry name" value="Aldolase class I"/>
    <property type="match status" value="1"/>
</dbReference>
<dbReference type="AlphaFoldDB" id="A0A7V6A2K6"/>
<dbReference type="CDD" id="cd01335">
    <property type="entry name" value="Radical_SAM"/>
    <property type="match status" value="1"/>
</dbReference>
<reference evidence="9" key="1">
    <citation type="journal article" date="2020" name="mSystems">
        <title>Genome- and Community-Level Interaction Insights into Carbon Utilization and Element Cycling Functions of Hydrothermarchaeota in Hydrothermal Sediment.</title>
        <authorList>
            <person name="Zhou Z."/>
            <person name="Liu Y."/>
            <person name="Xu W."/>
            <person name="Pan J."/>
            <person name="Luo Z.H."/>
            <person name="Li M."/>
        </authorList>
    </citation>
    <scope>NUCLEOTIDE SEQUENCE [LARGE SCALE GENOMIC DNA]</scope>
    <source>
        <strain evidence="9">SpSt-767</strain>
    </source>
</reference>
<comment type="caution">
    <text evidence="9">The sequence shown here is derived from an EMBL/GenBank/DDBJ whole genome shotgun (WGS) entry which is preliminary data.</text>
</comment>
<protein>
    <submittedName>
        <fullName evidence="9">AmmeMemoRadiSam system radical SAM enzyme</fullName>
    </submittedName>
</protein>
<gene>
    <name evidence="9" type="primary">amrS</name>
    <name evidence="9" type="ORF">ENV52_05050</name>
</gene>
<dbReference type="InterPro" id="IPR027596">
    <property type="entry name" value="AmmeMemoSam_rS"/>
</dbReference>
<evidence type="ECO:0000256" key="3">
    <source>
        <dbReference type="ARBA" id="ARBA00022691"/>
    </source>
</evidence>
<feature type="domain" description="Radical SAM core" evidence="8">
    <location>
        <begin position="116"/>
        <end position="330"/>
    </location>
</feature>
<proteinExistence type="predicted"/>
<evidence type="ECO:0000256" key="6">
    <source>
        <dbReference type="ARBA" id="ARBA00023014"/>
    </source>
</evidence>
<dbReference type="EMBL" id="DTGR01000076">
    <property type="protein sequence ID" value="HHS29052.1"/>
    <property type="molecule type" value="Genomic_DNA"/>
</dbReference>
<evidence type="ECO:0000256" key="5">
    <source>
        <dbReference type="ARBA" id="ARBA00023004"/>
    </source>
</evidence>
<dbReference type="SFLD" id="SFLDG01101">
    <property type="entry name" value="Uncharacterised_Radical_SAM_Su"/>
    <property type="match status" value="1"/>
</dbReference>
<dbReference type="SFLD" id="SFLDS00029">
    <property type="entry name" value="Radical_SAM"/>
    <property type="match status" value="1"/>
</dbReference>
<dbReference type="PROSITE" id="PS51918">
    <property type="entry name" value="RADICAL_SAM"/>
    <property type="match status" value="1"/>
</dbReference>
<organism evidence="9">
    <name type="scientific">Desulfobacca acetoxidans</name>
    <dbReference type="NCBI Taxonomy" id="60893"/>
    <lineage>
        <taxon>Bacteria</taxon>
        <taxon>Pseudomonadati</taxon>
        <taxon>Thermodesulfobacteriota</taxon>
        <taxon>Desulfobaccia</taxon>
        <taxon>Desulfobaccales</taxon>
        <taxon>Desulfobaccaceae</taxon>
        <taxon>Desulfobacca</taxon>
    </lineage>
</organism>
<dbReference type="InterPro" id="IPR058240">
    <property type="entry name" value="rSAM_sf"/>
</dbReference>
<dbReference type="NCBIfam" id="TIGR04337">
    <property type="entry name" value="AmmeMemoSam_rS"/>
    <property type="match status" value="1"/>
</dbReference>
<keyword evidence="7" id="KW-0732">Signal</keyword>
<dbReference type="Pfam" id="PF04055">
    <property type="entry name" value="Radical_SAM"/>
    <property type="match status" value="1"/>
</dbReference>
<evidence type="ECO:0000256" key="2">
    <source>
        <dbReference type="ARBA" id="ARBA00022485"/>
    </source>
</evidence>
<sequence length="389" mass="42808">MHTDPSEPGSWRLSRRSFVQGSLCSLALLTLPCPVPAAMDQGIKQGYINARPALFYQTLPDKQVKCGLCPRGCEVPDGNRGACGVRENRGGTYYTLVYGNPCAVHVDPVEKKPFFHVMPGTASFSIATAGCNLRCKFCQNWEISQARPEDTANFNLPPEEVVAEAQKSRAASIAHTYVEPVIFYEYMLAVGGLAKQAGILNVCHSNGFINPEPLARLADVLDAACIDLKAFNQNFYQTLADGQLKPVLTTLKDLRRRGVHVEIVNLVIPTHNDRPGEITAMCRWIHDNLGPLTPLHFSRFYPMHKMLDLNPTPVSTLEKARDLARQAGLKYVYIGNIPGLEGENTFCHSCGKTIIARQGYQLKQMAMKDGACGYCGAKIPGIWRMPQGA</sequence>
<dbReference type="InterPro" id="IPR007197">
    <property type="entry name" value="rSAM"/>
</dbReference>
<accession>A0A7V6A2K6</accession>
<dbReference type="GO" id="GO:0046872">
    <property type="term" value="F:metal ion binding"/>
    <property type="evidence" value="ECO:0007669"/>
    <property type="project" value="UniProtKB-KW"/>
</dbReference>
<keyword evidence="3" id="KW-0949">S-adenosyl-L-methionine</keyword>
<feature type="chain" id="PRO_5030516664" evidence="7">
    <location>
        <begin position="38"/>
        <end position="389"/>
    </location>
</feature>
<dbReference type="GO" id="GO:0003824">
    <property type="term" value="F:catalytic activity"/>
    <property type="evidence" value="ECO:0007669"/>
    <property type="project" value="InterPro"/>
</dbReference>
<dbReference type="GO" id="GO:0051539">
    <property type="term" value="F:4 iron, 4 sulfur cluster binding"/>
    <property type="evidence" value="ECO:0007669"/>
    <property type="project" value="UniProtKB-KW"/>
</dbReference>
<keyword evidence="5" id="KW-0408">Iron</keyword>
<name>A0A7V6A2K6_9BACT</name>